<accession>A0ABV7P822</accession>
<evidence type="ECO:0000313" key="2">
    <source>
        <dbReference type="EMBL" id="MFC3454079.1"/>
    </source>
</evidence>
<evidence type="ECO:0008006" key="4">
    <source>
        <dbReference type="Google" id="ProtNLM"/>
    </source>
</evidence>
<gene>
    <name evidence="2" type="ORF">ACFOSH_31985</name>
</gene>
<dbReference type="Proteomes" id="UP001595645">
    <property type="component" value="Unassembled WGS sequence"/>
</dbReference>
<name>A0ABV7P822_9PSEU</name>
<evidence type="ECO:0000313" key="3">
    <source>
        <dbReference type="Proteomes" id="UP001595645"/>
    </source>
</evidence>
<keyword evidence="3" id="KW-1185">Reference proteome</keyword>
<feature type="compositionally biased region" description="Low complexity" evidence="1">
    <location>
        <begin position="13"/>
        <end position="28"/>
    </location>
</feature>
<organism evidence="2 3">
    <name type="scientific">Amycolatopsis speibonae</name>
    <dbReference type="NCBI Taxonomy" id="1450224"/>
    <lineage>
        <taxon>Bacteria</taxon>
        <taxon>Bacillati</taxon>
        <taxon>Actinomycetota</taxon>
        <taxon>Actinomycetes</taxon>
        <taxon>Pseudonocardiales</taxon>
        <taxon>Pseudonocardiaceae</taxon>
        <taxon>Amycolatopsis</taxon>
    </lineage>
</organism>
<comment type="caution">
    <text evidence="2">The sequence shown here is derived from an EMBL/GenBank/DDBJ whole genome shotgun (WGS) entry which is preliminary data.</text>
</comment>
<dbReference type="EMBL" id="JBHRWK010000059">
    <property type="protein sequence ID" value="MFC3454079.1"/>
    <property type="molecule type" value="Genomic_DNA"/>
</dbReference>
<proteinExistence type="predicted"/>
<protein>
    <recommendedName>
        <fullName evidence="4">SseB protein N-terminal domain-containing protein</fullName>
    </recommendedName>
</protein>
<sequence>MGILDRMRRARTRSAAADTTSPSPSSPAEPSIDDLYLTLRAPVFRDPHSGDPAPLDPHGDLVRTAVLGGDTAAAWRFRPELDLFQPWLVFEEPTGENHVVTPELLEKLGVDRETAIERARVTTAGLLGGTGGAEVMIGDGGPAKSFAVRSVRSSRRTVPLVAPAMLEPWRNRVPGELVVLPACDDDIMIIGADGEYLEIMVSSAIGSFRNSGNRRLSPTPYAIVDGALSPWRPPEDSPAYPTVREAEVIQRVVAYADFLEYLREHLHGVEADVAAAQRGENAKTSLPFSYCSTTLVGPTQYLPFVEYVGFENLDPQQDGWAWIPFDRLRELPGATMTPAWQYGLPVVRFEPSADPGIRQQISAALHGYAENPW</sequence>
<reference evidence="3" key="1">
    <citation type="journal article" date="2019" name="Int. J. Syst. Evol. Microbiol.">
        <title>The Global Catalogue of Microorganisms (GCM) 10K type strain sequencing project: providing services to taxonomists for standard genome sequencing and annotation.</title>
        <authorList>
            <consortium name="The Broad Institute Genomics Platform"/>
            <consortium name="The Broad Institute Genome Sequencing Center for Infectious Disease"/>
            <person name="Wu L."/>
            <person name="Ma J."/>
        </authorList>
    </citation>
    <scope>NUCLEOTIDE SEQUENCE [LARGE SCALE GENOMIC DNA]</scope>
    <source>
        <strain evidence="3">CGMCC 4.7676</strain>
    </source>
</reference>
<dbReference type="RefSeq" id="WP_378243271.1">
    <property type="nucleotide sequence ID" value="NZ_JBHRWK010000059.1"/>
</dbReference>
<evidence type="ECO:0000256" key="1">
    <source>
        <dbReference type="SAM" id="MobiDB-lite"/>
    </source>
</evidence>
<feature type="region of interest" description="Disordered" evidence="1">
    <location>
        <begin position="1"/>
        <end position="32"/>
    </location>
</feature>